<dbReference type="SUPFAM" id="SSF63748">
    <property type="entry name" value="Tudor/PWWP/MBT"/>
    <property type="match status" value="1"/>
</dbReference>
<feature type="compositionally biased region" description="Low complexity" evidence="1">
    <location>
        <begin position="294"/>
        <end position="321"/>
    </location>
</feature>
<gene>
    <name evidence="4" type="primary">LOC113505260</name>
</gene>
<evidence type="ECO:0000313" key="3">
    <source>
        <dbReference type="Proteomes" id="UP000322000"/>
    </source>
</evidence>
<dbReference type="RefSeq" id="XP_026743679.1">
    <property type="nucleotide sequence ID" value="XM_026887878.1"/>
</dbReference>
<dbReference type="KEGG" id="tnl:113505260"/>
<dbReference type="Gene3D" id="2.30.30.140">
    <property type="match status" value="1"/>
</dbReference>
<reference evidence="4" key="1">
    <citation type="submission" date="2025-08" db="UniProtKB">
        <authorList>
            <consortium name="RefSeq"/>
        </authorList>
    </citation>
    <scope>IDENTIFICATION</scope>
</reference>
<dbReference type="Pfam" id="PF00567">
    <property type="entry name" value="TUDOR"/>
    <property type="match status" value="1"/>
</dbReference>
<dbReference type="InterPro" id="IPR002999">
    <property type="entry name" value="Tudor"/>
</dbReference>
<accession>A0A7E5WSW6</accession>
<dbReference type="InterPro" id="IPR050621">
    <property type="entry name" value="Tudor_domain_containing"/>
</dbReference>
<dbReference type="PANTHER" id="PTHR22948:SF76">
    <property type="entry name" value="FI20010P1-RELATED"/>
    <property type="match status" value="1"/>
</dbReference>
<dbReference type="SUPFAM" id="SSF50199">
    <property type="entry name" value="Staphylococcal nuclease"/>
    <property type="match status" value="1"/>
</dbReference>
<dbReference type="Proteomes" id="UP000322000">
    <property type="component" value="Chromosome 25"/>
</dbReference>
<feature type="compositionally biased region" description="Polar residues" evidence="1">
    <location>
        <begin position="343"/>
        <end position="354"/>
    </location>
</feature>
<dbReference type="InterPro" id="IPR035437">
    <property type="entry name" value="SNase_OB-fold_sf"/>
</dbReference>
<dbReference type="InParanoid" id="A0A7E5WSW6"/>
<feature type="compositionally biased region" description="Pro residues" evidence="1">
    <location>
        <begin position="246"/>
        <end position="268"/>
    </location>
</feature>
<feature type="region of interest" description="Disordered" evidence="1">
    <location>
        <begin position="246"/>
        <end position="370"/>
    </location>
</feature>
<dbReference type="PANTHER" id="PTHR22948">
    <property type="entry name" value="TUDOR DOMAIN CONTAINING PROTEIN"/>
    <property type="match status" value="1"/>
</dbReference>
<dbReference type="Gene3D" id="2.40.50.90">
    <property type="match status" value="1"/>
</dbReference>
<dbReference type="GeneID" id="113505260"/>
<dbReference type="PROSITE" id="PS50304">
    <property type="entry name" value="TUDOR"/>
    <property type="match status" value="1"/>
</dbReference>
<name>A0A7E5WSW6_TRINI</name>
<sequence length="495" mass="53357">MLEVIVGEVYSPSHFWYLRLGQRYNLAMEDMMDDMARYYNGEGRERRLARGAVRVGHYCAALYDNDWHRALIVKILDSDTVKVRHVDYGTVDAVGWASLRPLRREWARLAAQAGRARLAGVRPSAAGRRWPRAAAAHFLDLVRARPLVANIVAVDHEEGVIETLLLDTSGAEDRCLSGELVRAGHADARGDCALLAADCYLFPRFEALESGATPNYAEIHAYLRDGIALDYVAAYAEHVPAWPPADVPARGAPPPPSPPPPPPPPPSRIPLLLPAADPPVEDRGSPVPPPDSPLSPSATPNSTISRSASNPRPSNSPCPISTEMSPTPPVSQQQTPRPEPACDQSSLPTTQWTRSETHLPGPPPPLPNQFGMVTLSPAECSTYSVLASVDPAAAHWYMASKLDQARRPPNYPGPPTYVPPRGPQCSWGPPGIRAPPGYFGPPSLPNPLVHMGPPSVQSPVGLFCPPGFSGPPVQFVPPRYYVPSSPFGPPSGFSS</sequence>
<feature type="domain" description="Tudor" evidence="2">
    <location>
        <begin position="52"/>
        <end position="109"/>
    </location>
</feature>
<dbReference type="SMART" id="SM00333">
    <property type="entry name" value="TUDOR"/>
    <property type="match status" value="1"/>
</dbReference>
<proteinExistence type="predicted"/>
<dbReference type="OrthoDB" id="341421at2759"/>
<protein>
    <submittedName>
        <fullName evidence="4">Uncharacterized protein LOC113505260</fullName>
    </submittedName>
</protein>
<organism evidence="3 4">
    <name type="scientific">Trichoplusia ni</name>
    <name type="common">Cabbage looper</name>
    <dbReference type="NCBI Taxonomy" id="7111"/>
    <lineage>
        <taxon>Eukaryota</taxon>
        <taxon>Metazoa</taxon>
        <taxon>Ecdysozoa</taxon>
        <taxon>Arthropoda</taxon>
        <taxon>Hexapoda</taxon>
        <taxon>Insecta</taxon>
        <taxon>Pterygota</taxon>
        <taxon>Neoptera</taxon>
        <taxon>Endopterygota</taxon>
        <taxon>Lepidoptera</taxon>
        <taxon>Glossata</taxon>
        <taxon>Ditrysia</taxon>
        <taxon>Noctuoidea</taxon>
        <taxon>Noctuidae</taxon>
        <taxon>Plusiinae</taxon>
        <taxon>Trichoplusia</taxon>
    </lineage>
</organism>
<keyword evidence="3" id="KW-1185">Reference proteome</keyword>
<evidence type="ECO:0000256" key="1">
    <source>
        <dbReference type="SAM" id="MobiDB-lite"/>
    </source>
</evidence>
<dbReference type="GO" id="GO:0005737">
    <property type="term" value="C:cytoplasm"/>
    <property type="evidence" value="ECO:0007669"/>
    <property type="project" value="UniProtKB-ARBA"/>
</dbReference>
<evidence type="ECO:0000259" key="2">
    <source>
        <dbReference type="PROSITE" id="PS50304"/>
    </source>
</evidence>
<evidence type="ECO:0000313" key="4">
    <source>
        <dbReference type="RefSeq" id="XP_026743679.1"/>
    </source>
</evidence>
<dbReference type="AlphaFoldDB" id="A0A7E5WSW6"/>